<feature type="transmembrane region" description="Helical" evidence="1">
    <location>
        <begin position="73"/>
        <end position="94"/>
    </location>
</feature>
<dbReference type="Proteomes" id="UP000177122">
    <property type="component" value="Unassembled WGS sequence"/>
</dbReference>
<feature type="transmembrane region" description="Helical" evidence="1">
    <location>
        <begin position="38"/>
        <end position="61"/>
    </location>
</feature>
<accession>A0A1G2CVJ2</accession>
<evidence type="ECO:0000313" key="4">
    <source>
        <dbReference type="Proteomes" id="UP000177122"/>
    </source>
</evidence>
<dbReference type="EMBL" id="MHLI01000015">
    <property type="protein sequence ID" value="OGZ05242.1"/>
    <property type="molecule type" value="Genomic_DNA"/>
</dbReference>
<keyword evidence="2" id="KW-0732">Signal</keyword>
<name>A0A1G2CVJ2_9BACT</name>
<feature type="chain" id="PRO_5009582408" evidence="2">
    <location>
        <begin position="21"/>
        <end position="118"/>
    </location>
</feature>
<sequence>MSKRSFILGTFFFLPTFALAQTSVITIMDDLINLMQTIMPVLLGCAVAVFFWGVVKFIWHADDEKAVQEGRMFLVWGMVGIFVIVALWSIIGFIQTELGLAPLGGLGTAPTIQTTVPI</sequence>
<dbReference type="InterPro" id="IPR043993">
    <property type="entry name" value="T4SS_pilin"/>
</dbReference>
<proteinExistence type="predicted"/>
<keyword evidence="1" id="KW-0812">Transmembrane</keyword>
<dbReference type="Pfam" id="PF18895">
    <property type="entry name" value="T4SS_pilin"/>
    <property type="match status" value="1"/>
</dbReference>
<feature type="signal peptide" evidence="2">
    <location>
        <begin position="1"/>
        <end position="20"/>
    </location>
</feature>
<reference evidence="3 4" key="1">
    <citation type="journal article" date="2016" name="Nat. Commun.">
        <title>Thousands of microbial genomes shed light on interconnected biogeochemical processes in an aquifer system.</title>
        <authorList>
            <person name="Anantharaman K."/>
            <person name="Brown C.T."/>
            <person name="Hug L.A."/>
            <person name="Sharon I."/>
            <person name="Castelle C.J."/>
            <person name="Probst A.J."/>
            <person name="Thomas B.C."/>
            <person name="Singh A."/>
            <person name="Wilkins M.J."/>
            <person name="Karaoz U."/>
            <person name="Brodie E.L."/>
            <person name="Williams K.H."/>
            <person name="Hubbard S.S."/>
            <person name="Banfield J.F."/>
        </authorList>
    </citation>
    <scope>NUCLEOTIDE SEQUENCE [LARGE SCALE GENOMIC DNA]</scope>
</reference>
<evidence type="ECO:0000256" key="1">
    <source>
        <dbReference type="SAM" id="Phobius"/>
    </source>
</evidence>
<organism evidence="3 4">
    <name type="scientific">Candidatus Lloydbacteria bacterium RIFCSPHIGHO2_01_FULL_49_22</name>
    <dbReference type="NCBI Taxonomy" id="1798658"/>
    <lineage>
        <taxon>Bacteria</taxon>
        <taxon>Candidatus Lloydiibacteriota</taxon>
    </lineage>
</organism>
<dbReference type="AlphaFoldDB" id="A0A1G2CVJ2"/>
<keyword evidence="1" id="KW-1133">Transmembrane helix</keyword>
<keyword evidence="1" id="KW-0472">Membrane</keyword>
<evidence type="ECO:0000313" key="3">
    <source>
        <dbReference type="EMBL" id="OGZ05242.1"/>
    </source>
</evidence>
<protein>
    <submittedName>
        <fullName evidence="3">Uncharacterized protein</fullName>
    </submittedName>
</protein>
<gene>
    <name evidence="3" type="ORF">A2845_02925</name>
</gene>
<evidence type="ECO:0000256" key="2">
    <source>
        <dbReference type="SAM" id="SignalP"/>
    </source>
</evidence>
<comment type="caution">
    <text evidence="3">The sequence shown here is derived from an EMBL/GenBank/DDBJ whole genome shotgun (WGS) entry which is preliminary data.</text>
</comment>